<organism evidence="2 3">
    <name type="scientific">Lepraria finkii</name>
    <dbReference type="NCBI Taxonomy" id="1340010"/>
    <lineage>
        <taxon>Eukaryota</taxon>
        <taxon>Fungi</taxon>
        <taxon>Dikarya</taxon>
        <taxon>Ascomycota</taxon>
        <taxon>Pezizomycotina</taxon>
        <taxon>Lecanoromycetes</taxon>
        <taxon>OSLEUM clade</taxon>
        <taxon>Lecanoromycetidae</taxon>
        <taxon>Lecanorales</taxon>
        <taxon>Lecanorineae</taxon>
        <taxon>Stereocaulaceae</taxon>
        <taxon>Lepraria</taxon>
    </lineage>
</organism>
<dbReference type="Proteomes" id="UP001590951">
    <property type="component" value="Unassembled WGS sequence"/>
</dbReference>
<evidence type="ECO:0000313" key="3">
    <source>
        <dbReference type="Proteomes" id="UP001590951"/>
    </source>
</evidence>
<proteinExistence type="inferred from homology"/>
<reference evidence="2 3" key="1">
    <citation type="submission" date="2024-09" db="EMBL/GenBank/DDBJ databases">
        <title>Rethinking Asexuality: The Enigmatic Case of Functional Sexual Genes in Lepraria (Stereocaulaceae).</title>
        <authorList>
            <person name="Doellman M."/>
            <person name="Sun Y."/>
            <person name="Barcenas-Pena A."/>
            <person name="Lumbsch H.T."/>
            <person name="Grewe F."/>
        </authorList>
    </citation>
    <scope>NUCLEOTIDE SEQUENCE [LARGE SCALE GENOMIC DNA]</scope>
    <source>
        <strain evidence="2 3">Grewe 0041</strain>
    </source>
</reference>
<gene>
    <name evidence="2" type="ORF">ABVK25_006208</name>
</gene>
<dbReference type="EMBL" id="JBHFEH010000020">
    <property type="protein sequence ID" value="KAL2053556.1"/>
    <property type="molecule type" value="Genomic_DNA"/>
</dbReference>
<accession>A0ABR4B923</accession>
<dbReference type="Gene3D" id="3.40.50.10540">
    <property type="entry name" value="Crotonobetainyl-coa:carnitine coa-transferase, domain 1"/>
    <property type="match status" value="1"/>
</dbReference>
<dbReference type="Pfam" id="PF02515">
    <property type="entry name" value="CoA_transf_3"/>
    <property type="match status" value="1"/>
</dbReference>
<dbReference type="InterPro" id="IPR003673">
    <property type="entry name" value="CoA-Trfase_fam_III"/>
</dbReference>
<evidence type="ECO:0000256" key="1">
    <source>
        <dbReference type="ARBA" id="ARBA00008383"/>
    </source>
</evidence>
<evidence type="ECO:0000313" key="2">
    <source>
        <dbReference type="EMBL" id="KAL2053556.1"/>
    </source>
</evidence>
<keyword evidence="3" id="KW-1185">Reference proteome</keyword>
<dbReference type="PANTHER" id="PTHR48229:SF1">
    <property type="entry name" value="ALPHA METHYLACYL-COA RACEMASE-RELATED"/>
    <property type="match status" value="1"/>
</dbReference>
<name>A0ABR4B923_9LECA</name>
<dbReference type="PANTHER" id="PTHR48229">
    <property type="entry name" value="CAIB/BAIF FAMILY ENZYME (AFU_ORTHOLOGUE AFUA_1G05360)-RELATED"/>
    <property type="match status" value="1"/>
</dbReference>
<dbReference type="InterPro" id="IPR052985">
    <property type="entry name" value="CoA-trans_III_biosynth/detox"/>
</dbReference>
<dbReference type="SUPFAM" id="SSF89796">
    <property type="entry name" value="CoA-transferase family III (CaiB/BaiF)"/>
    <property type="match status" value="1"/>
</dbReference>
<sequence>MALIEAIKFLLAYRFKTLPTIDSNLGKHTLDLDLRHPPSRAHFESLLSTTDIILDGYRPTSLARLGYGPSQLLKLALSRNEGIV</sequence>
<protein>
    <submittedName>
        <fullName evidence="2">Uncharacterized protein</fullName>
    </submittedName>
</protein>
<comment type="similarity">
    <text evidence="1">Belongs to the CoA-transferase III family.</text>
</comment>
<dbReference type="InterPro" id="IPR023606">
    <property type="entry name" value="CoA-Trfase_III_dom_1_sf"/>
</dbReference>
<comment type="caution">
    <text evidence="2">The sequence shown here is derived from an EMBL/GenBank/DDBJ whole genome shotgun (WGS) entry which is preliminary data.</text>
</comment>